<organism evidence="2">
    <name type="scientific">Menopon gallinae</name>
    <name type="common">poultry shaft louse</name>
    <dbReference type="NCBI Taxonomy" id="328185"/>
    <lineage>
        <taxon>Eukaryota</taxon>
        <taxon>Metazoa</taxon>
        <taxon>Ecdysozoa</taxon>
        <taxon>Arthropoda</taxon>
        <taxon>Hexapoda</taxon>
        <taxon>Insecta</taxon>
        <taxon>Pterygota</taxon>
        <taxon>Neoptera</taxon>
        <taxon>Paraneoptera</taxon>
        <taxon>Psocodea</taxon>
        <taxon>Troctomorpha</taxon>
        <taxon>Phthiraptera</taxon>
        <taxon>Amblycera</taxon>
        <taxon>Menoponidae</taxon>
        <taxon>Menopon</taxon>
    </lineage>
</organism>
<dbReference type="Gene3D" id="3.80.10.10">
    <property type="entry name" value="Ribonuclease Inhibitor"/>
    <property type="match status" value="2"/>
</dbReference>
<evidence type="ECO:0000256" key="1">
    <source>
        <dbReference type="SAM" id="MobiDB-lite"/>
    </source>
</evidence>
<dbReference type="AlphaFoldDB" id="A0AAW2HK37"/>
<dbReference type="EMBL" id="JARGDH010000004">
    <property type="protein sequence ID" value="KAL0270313.1"/>
    <property type="molecule type" value="Genomic_DNA"/>
</dbReference>
<dbReference type="SMART" id="SM00368">
    <property type="entry name" value="LRR_RI"/>
    <property type="match status" value="7"/>
</dbReference>
<sequence length="599" mass="67920">MSEEEDICEECCEGEYDFEDLCECECEYEYEDEESEFEDFGPEYEDFALAEEVAEVVRLKEKRCHPRKKKKDKGGDAEKDGVVEQESVAETEEEEWGGEGEDWAMEARSVSEYSTIFSAVPFEWEEKYYEFTDLCDPGSATYIDTSTGAYFEKNSKERYLMFCEKLHISPIVKLYNNLDGTKIDLTFHGISKKQMRAACAALEINTTVEELILKGNRLSPASCSLLSEALARNYTLTYLDMTGCRIGPEGGMYLAQALQANTALRELNLSRCYIGDEGMIKLAEALKDSTSLNKLILSYNSLDVGAAEALAMLLTENEYITDIALDYNYMYDPVVMKKFFKNLAANTGLVSLSLQWNGISDPSLGLAIAQVLKKNETLKSLDLSYNRLDSSSVKPFRRGIAGAKALGVLRMARNPITAEDAENLLLGLKSSKTVKVLDLSEIWVNKEFVKTLKKLQSTKDVEVPYGGIHSNYVIHGPDYQAVLMKRARYEAQKPKPKKQRRDFGHLMFLLGDQPITQDQFMEIVKKFKCKVSKELFSELIKQFPTKKSNLIDVVAMRDKYLSLFPDTTPPEPKKPKKKKEKKEKKKAAVTDRAEINLYN</sequence>
<feature type="compositionally biased region" description="Basic and acidic residues" evidence="1">
    <location>
        <begin position="586"/>
        <end position="599"/>
    </location>
</feature>
<dbReference type="PANTHER" id="PTHR24114:SF2">
    <property type="entry name" value="F-BOX DOMAIN-CONTAINING PROTEIN-RELATED"/>
    <property type="match status" value="1"/>
</dbReference>
<name>A0AAW2HK37_9NEOP</name>
<comment type="caution">
    <text evidence="2">The sequence shown here is derived from an EMBL/GenBank/DDBJ whole genome shotgun (WGS) entry which is preliminary data.</text>
</comment>
<protein>
    <submittedName>
        <fullName evidence="2">Uncharacterized protein</fullName>
    </submittedName>
</protein>
<feature type="region of interest" description="Disordered" evidence="1">
    <location>
        <begin position="63"/>
        <end position="102"/>
    </location>
</feature>
<feature type="compositionally biased region" description="Basic residues" evidence="1">
    <location>
        <begin position="63"/>
        <end position="72"/>
    </location>
</feature>
<dbReference type="InterPro" id="IPR001611">
    <property type="entry name" value="Leu-rich_rpt"/>
</dbReference>
<feature type="compositionally biased region" description="Basic residues" evidence="1">
    <location>
        <begin position="574"/>
        <end position="585"/>
    </location>
</feature>
<accession>A0AAW2HK37</accession>
<feature type="compositionally biased region" description="Basic and acidic residues" evidence="1">
    <location>
        <begin position="73"/>
        <end position="82"/>
    </location>
</feature>
<dbReference type="InterPro" id="IPR052394">
    <property type="entry name" value="LRR-containing"/>
</dbReference>
<feature type="compositionally biased region" description="Acidic residues" evidence="1">
    <location>
        <begin position="87"/>
        <end position="102"/>
    </location>
</feature>
<dbReference type="InterPro" id="IPR032675">
    <property type="entry name" value="LRR_dom_sf"/>
</dbReference>
<dbReference type="Pfam" id="PF13516">
    <property type="entry name" value="LRR_6"/>
    <property type="match status" value="3"/>
</dbReference>
<proteinExistence type="predicted"/>
<gene>
    <name evidence="2" type="ORF">PYX00_007769</name>
</gene>
<dbReference type="SUPFAM" id="SSF52047">
    <property type="entry name" value="RNI-like"/>
    <property type="match status" value="1"/>
</dbReference>
<evidence type="ECO:0000313" key="2">
    <source>
        <dbReference type="EMBL" id="KAL0270314.1"/>
    </source>
</evidence>
<feature type="region of interest" description="Disordered" evidence="1">
    <location>
        <begin position="564"/>
        <end position="599"/>
    </location>
</feature>
<dbReference type="EMBL" id="JARGDH010000004">
    <property type="protein sequence ID" value="KAL0270314.1"/>
    <property type="molecule type" value="Genomic_DNA"/>
</dbReference>
<dbReference type="PANTHER" id="PTHR24114">
    <property type="entry name" value="LEUCINE RICH REPEAT FAMILY PROTEIN"/>
    <property type="match status" value="1"/>
</dbReference>
<reference evidence="2" key="1">
    <citation type="journal article" date="2024" name="Gigascience">
        <title>Chromosome-level genome of the poultry shaft louse Menopon gallinae provides insight into the host-switching and adaptive evolution of parasitic lice.</title>
        <authorList>
            <person name="Xu Y."/>
            <person name="Ma L."/>
            <person name="Liu S."/>
            <person name="Liang Y."/>
            <person name="Liu Q."/>
            <person name="He Z."/>
            <person name="Tian L."/>
            <person name="Duan Y."/>
            <person name="Cai W."/>
            <person name="Li H."/>
            <person name="Song F."/>
        </authorList>
    </citation>
    <scope>NUCLEOTIDE SEQUENCE</scope>
    <source>
        <strain evidence="2">Cailab_2023a</strain>
    </source>
</reference>